<dbReference type="AlphaFoldDB" id="A0A1H1VQP0"/>
<keyword evidence="4" id="KW-1185">Reference proteome</keyword>
<protein>
    <submittedName>
        <fullName evidence="3">Uroporphyrin-3 C-methyltransferase</fullName>
    </submittedName>
</protein>
<dbReference type="OrthoDB" id="5739852at2"/>
<dbReference type="PANTHER" id="PTHR38043:SF1">
    <property type="entry name" value="PROTEIN HEMX"/>
    <property type="match status" value="1"/>
</dbReference>
<dbReference type="InterPro" id="IPR007470">
    <property type="entry name" value="HemX"/>
</dbReference>
<keyword evidence="3" id="KW-0808">Transferase</keyword>
<reference evidence="4" key="1">
    <citation type="submission" date="2016-10" db="EMBL/GenBank/DDBJ databases">
        <authorList>
            <person name="Varghese N."/>
            <person name="Submissions S."/>
        </authorList>
    </citation>
    <scope>NUCLEOTIDE SEQUENCE [LARGE SCALE GENOMIC DNA]</scope>
    <source>
        <strain evidence="4">2SM5</strain>
    </source>
</reference>
<dbReference type="Pfam" id="PF04375">
    <property type="entry name" value="HemX"/>
    <property type="match status" value="1"/>
</dbReference>
<keyword evidence="2" id="KW-0812">Transmembrane</keyword>
<evidence type="ECO:0000313" key="4">
    <source>
        <dbReference type="Proteomes" id="UP000243426"/>
    </source>
</evidence>
<feature type="transmembrane region" description="Helical" evidence="2">
    <location>
        <begin position="70"/>
        <end position="91"/>
    </location>
</feature>
<name>A0A1H1VQP0_9GAMM</name>
<sequence length="405" mass="44959">MEPTKDNNQGTSQPSTDTAPASATTAGPATGKPSTNNTDRAAGSSSTPPPKAPPTKPATRSSGGGGPGRGIALLALLVGLAALGLSGWQWYQAQQLEQSRQVQLDNQLIELRNMQSQNQRSAEQRLEGLPSSDEWQQFQRLTSDLQRSQQALSQRLDTLQGDARADWKLAEAEYLLRLASLRLLAAQDVASARQLLEAVDHILQAQPDSGVFAVREQLARYQTELEAQPLVDRSGLFLKLGALHDQVIDLTALPVPVFDPNEVTPEEEFEDRLARRTRGERMLMRLERYVRVDFQRGKVITPLLDDAEMQRIRRTLQLTLEQAQWAVLRGEGEIYQDTLQRAADMLEQFFELDNPRVRAMQSRLLKLSNERVSVTPPDLAPLQQGLAAYIQSRRNPVGNGETADE</sequence>
<dbReference type="RefSeq" id="WP_090274646.1">
    <property type="nucleotide sequence ID" value="NZ_LT629748.1"/>
</dbReference>
<feature type="compositionally biased region" description="Polar residues" evidence="1">
    <location>
        <begin position="1"/>
        <end position="10"/>
    </location>
</feature>
<keyword evidence="3" id="KW-0489">Methyltransferase</keyword>
<evidence type="ECO:0000313" key="3">
    <source>
        <dbReference type="EMBL" id="SDS87062.1"/>
    </source>
</evidence>
<evidence type="ECO:0000256" key="1">
    <source>
        <dbReference type="SAM" id="MobiDB-lite"/>
    </source>
</evidence>
<gene>
    <name evidence="3" type="ORF">SAMN05216198_3008</name>
</gene>
<organism evidence="3 4">
    <name type="scientific">Halopseudomonas litoralis</name>
    <dbReference type="NCBI Taxonomy" id="797277"/>
    <lineage>
        <taxon>Bacteria</taxon>
        <taxon>Pseudomonadati</taxon>
        <taxon>Pseudomonadota</taxon>
        <taxon>Gammaproteobacteria</taxon>
        <taxon>Pseudomonadales</taxon>
        <taxon>Pseudomonadaceae</taxon>
        <taxon>Halopseudomonas</taxon>
    </lineage>
</organism>
<dbReference type="STRING" id="797277.SAMN05216198_3008"/>
<dbReference type="Proteomes" id="UP000243426">
    <property type="component" value="Chromosome I"/>
</dbReference>
<dbReference type="EMBL" id="LT629748">
    <property type="protein sequence ID" value="SDS87062.1"/>
    <property type="molecule type" value="Genomic_DNA"/>
</dbReference>
<dbReference type="GO" id="GO:0032259">
    <property type="term" value="P:methylation"/>
    <property type="evidence" value="ECO:0007669"/>
    <property type="project" value="UniProtKB-KW"/>
</dbReference>
<dbReference type="PANTHER" id="PTHR38043">
    <property type="entry name" value="PROTEIN HEMX"/>
    <property type="match status" value="1"/>
</dbReference>
<keyword evidence="2" id="KW-0472">Membrane</keyword>
<feature type="compositionally biased region" description="Pro residues" evidence="1">
    <location>
        <begin position="47"/>
        <end position="56"/>
    </location>
</feature>
<proteinExistence type="predicted"/>
<feature type="compositionally biased region" description="Low complexity" evidence="1">
    <location>
        <begin position="11"/>
        <end position="35"/>
    </location>
</feature>
<dbReference type="GO" id="GO:0008168">
    <property type="term" value="F:methyltransferase activity"/>
    <property type="evidence" value="ECO:0007669"/>
    <property type="project" value="UniProtKB-KW"/>
</dbReference>
<evidence type="ECO:0000256" key="2">
    <source>
        <dbReference type="SAM" id="Phobius"/>
    </source>
</evidence>
<feature type="region of interest" description="Disordered" evidence="1">
    <location>
        <begin position="1"/>
        <end position="66"/>
    </location>
</feature>
<keyword evidence="2" id="KW-1133">Transmembrane helix</keyword>
<accession>A0A1H1VQP0</accession>